<dbReference type="GO" id="GO:0005634">
    <property type="term" value="C:nucleus"/>
    <property type="evidence" value="ECO:0007669"/>
    <property type="project" value="TreeGrafter"/>
</dbReference>
<dbReference type="VEuPathDB" id="FungiDB:HGUI_04037"/>
<evidence type="ECO:0000256" key="1">
    <source>
        <dbReference type="ARBA" id="ARBA00022768"/>
    </source>
</evidence>
<keyword evidence="9" id="KW-1185">Reference proteome</keyword>
<dbReference type="InterPro" id="IPR001662">
    <property type="entry name" value="EF1B_G_C"/>
</dbReference>
<name>A0A1L0B7M9_9ASCO</name>
<dbReference type="InterPro" id="IPR036433">
    <property type="entry name" value="EF1B_G_C_sf"/>
</dbReference>
<dbReference type="SUPFAM" id="SSF52833">
    <property type="entry name" value="Thioredoxin-like"/>
    <property type="match status" value="1"/>
</dbReference>
<dbReference type="Gene3D" id="3.30.70.1010">
    <property type="entry name" value="Translation elongation factor EF1B, gamma chain, conserved domain"/>
    <property type="match status" value="1"/>
</dbReference>
<organism evidence="8 9">
    <name type="scientific">Hanseniaspora guilliermondii</name>
    <dbReference type="NCBI Taxonomy" id="56406"/>
    <lineage>
        <taxon>Eukaryota</taxon>
        <taxon>Fungi</taxon>
        <taxon>Dikarya</taxon>
        <taxon>Ascomycota</taxon>
        <taxon>Saccharomycotina</taxon>
        <taxon>Saccharomycetes</taxon>
        <taxon>Saccharomycodales</taxon>
        <taxon>Saccharomycodaceae</taxon>
        <taxon>Hanseniaspora</taxon>
    </lineage>
</organism>
<sequence length="414" mass="46769">MSVLYTFPVGRALPAAIINHFKLDIKIANPAEDESFAKQFPLKKVPALIDVNQETGEVFKLTEVIAIVQYLLEKVGTEESKALLGGDCIQNRATVTKWISLWNSDIISQGGLMYKQIKGVENFNKKTFDGAKATLESIIVDVVEARLRDFTYLAGEDLTAADYFAASVAAFFFSFSFDKAWVAKHPVFMRWFNTVKAQPLIASSFANFTILDAALAPPQKKKEQKPKQEQPKKEAKAEKPAEEAEPAPEKKAKHPLEALGKSSKFVLDEWKRQYSNNDTRPVALPWFFEHYDPSEWSIWRVDYKYNDELTMTFMSNNLVGGFFNRLTGSVKYMFGCLVVYGENNNNGIVGAVLVRGQDFKPAFEVAPDWESYSYTKLDASKEEDKKFIENMWAWDEPVIVDGVAKEIADGKVLK</sequence>
<dbReference type="Pfam" id="PF00043">
    <property type="entry name" value="GST_C"/>
    <property type="match status" value="1"/>
</dbReference>
<gene>
    <name evidence="8" type="ORF">HGUI_04037</name>
</gene>
<dbReference type="Proteomes" id="UP000183365">
    <property type="component" value="Unassembled WGS sequence"/>
</dbReference>
<dbReference type="SMART" id="SM01183">
    <property type="entry name" value="EF1G"/>
    <property type="match status" value="1"/>
</dbReference>
<dbReference type="InterPro" id="IPR036249">
    <property type="entry name" value="Thioredoxin-like_sf"/>
</dbReference>
<dbReference type="Pfam" id="PF00647">
    <property type="entry name" value="EF1G"/>
    <property type="match status" value="1"/>
</dbReference>
<evidence type="ECO:0000256" key="4">
    <source>
        <dbReference type="SAM" id="MobiDB-lite"/>
    </source>
</evidence>
<evidence type="ECO:0000313" key="9">
    <source>
        <dbReference type="Proteomes" id="UP000183365"/>
    </source>
</evidence>
<keyword evidence="1 3" id="KW-0251">Elongation factor</keyword>
<dbReference type="PROSITE" id="PS50404">
    <property type="entry name" value="GST_NTER"/>
    <property type="match status" value="1"/>
</dbReference>
<dbReference type="GO" id="GO:0005737">
    <property type="term" value="C:cytoplasm"/>
    <property type="evidence" value="ECO:0007669"/>
    <property type="project" value="TreeGrafter"/>
</dbReference>
<protein>
    <submittedName>
        <fullName evidence="8">Related to Elongation factor 1-gamma 2</fullName>
    </submittedName>
</protein>
<dbReference type="EMBL" id="FQNF01000175">
    <property type="protein sequence ID" value="SGZ41836.1"/>
    <property type="molecule type" value="Genomic_DNA"/>
</dbReference>
<evidence type="ECO:0000259" key="7">
    <source>
        <dbReference type="PROSITE" id="PS50405"/>
    </source>
</evidence>
<proteinExistence type="predicted"/>
<dbReference type="Gene3D" id="3.40.30.10">
    <property type="entry name" value="Glutaredoxin"/>
    <property type="match status" value="1"/>
</dbReference>
<dbReference type="SUPFAM" id="SSF47616">
    <property type="entry name" value="GST C-terminal domain-like"/>
    <property type="match status" value="1"/>
</dbReference>
<dbReference type="PROSITE" id="PS50040">
    <property type="entry name" value="EF1G_C"/>
    <property type="match status" value="1"/>
</dbReference>
<accession>A0A1L0B7M9</accession>
<dbReference type="GO" id="GO:0003746">
    <property type="term" value="F:translation elongation factor activity"/>
    <property type="evidence" value="ECO:0007669"/>
    <property type="project" value="UniProtKB-UniRule"/>
</dbReference>
<keyword evidence="2 3" id="KW-0648">Protein biosynthesis</keyword>
<dbReference type="InterPro" id="IPR004045">
    <property type="entry name" value="Glutathione_S-Trfase_N"/>
</dbReference>
<dbReference type="OrthoDB" id="249703at2759"/>
<dbReference type="PROSITE" id="PS50405">
    <property type="entry name" value="GST_CTER"/>
    <property type="match status" value="1"/>
</dbReference>
<feature type="domain" description="EF-1-gamma C-terminal" evidence="5">
    <location>
        <begin position="252"/>
        <end position="414"/>
    </location>
</feature>
<dbReference type="InterPro" id="IPR010987">
    <property type="entry name" value="Glutathione-S-Trfase_C-like"/>
</dbReference>
<feature type="compositionally biased region" description="Basic and acidic residues" evidence="4">
    <location>
        <begin position="225"/>
        <end position="253"/>
    </location>
</feature>
<dbReference type="Pfam" id="PF02798">
    <property type="entry name" value="GST_N"/>
    <property type="match status" value="1"/>
</dbReference>
<evidence type="ECO:0000256" key="2">
    <source>
        <dbReference type="ARBA" id="ARBA00022917"/>
    </source>
</evidence>
<dbReference type="PANTHER" id="PTHR43986:SF1">
    <property type="entry name" value="ELONGATION FACTOR 1-GAMMA"/>
    <property type="match status" value="1"/>
</dbReference>
<evidence type="ECO:0000256" key="3">
    <source>
        <dbReference type="PROSITE-ProRule" id="PRU00519"/>
    </source>
</evidence>
<dbReference type="PANTHER" id="PTHR43986">
    <property type="entry name" value="ELONGATION FACTOR 1-GAMMA"/>
    <property type="match status" value="1"/>
</dbReference>
<feature type="region of interest" description="Disordered" evidence="4">
    <location>
        <begin position="217"/>
        <end position="253"/>
    </location>
</feature>
<evidence type="ECO:0000313" key="8">
    <source>
        <dbReference type="EMBL" id="SGZ41836.1"/>
    </source>
</evidence>
<reference evidence="9" key="1">
    <citation type="submission" date="2016-11" db="EMBL/GenBank/DDBJ databases">
        <authorList>
            <person name="Guldener U."/>
        </authorList>
    </citation>
    <scope>NUCLEOTIDE SEQUENCE [LARGE SCALE GENOMIC DNA]</scope>
</reference>
<dbReference type="FunFam" id="3.30.70.1010:FF:000001">
    <property type="entry name" value="Elongation factor 1-gamma 1"/>
    <property type="match status" value="1"/>
</dbReference>
<dbReference type="InterPro" id="IPR004046">
    <property type="entry name" value="GST_C"/>
</dbReference>
<feature type="domain" description="GST C-terminal" evidence="7">
    <location>
        <begin position="88"/>
        <end position="224"/>
    </location>
</feature>
<dbReference type="InterPro" id="IPR036282">
    <property type="entry name" value="Glutathione-S-Trfase_C_sf"/>
</dbReference>
<dbReference type="Gene3D" id="1.20.1050.10">
    <property type="match status" value="1"/>
</dbReference>
<evidence type="ECO:0000259" key="6">
    <source>
        <dbReference type="PROSITE" id="PS50404"/>
    </source>
</evidence>
<evidence type="ECO:0000259" key="5">
    <source>
        <dbReference type="PROSITE" id="PS50040"/>
    </source>
</evidence>
<dbReference type="InterPro" id="IPR050802">
    <property type="entry name" value="EF-GSTs"/>
</dbReference>
<feature type="domain" description="GST N-terminal" evidence="6">
    <location>
        <begin position="1"/>
        <end position="79"/>
    </location>
</feature>
<dbReference type="SUPFAM" id="SSF89942">
    <property type="entry name" value="eEF1-gamma domain"/>
    <property type="match status" value="1"/>
</dbReference>
<dbReference type="AlphaFoldDB" id="A0A1L0B7M9"/>